<gene>
    <name evidence="7" type="ORF">M0654_08190</name>
</gene>
<keyword evidence="2" id="KW-0663">Pyridoxal phosphate</keyword>
<keyword evidence="3" id="KW-0805">Transcription regulation</keyword>
<dbReference type="Gene3D" id="3.90.1150.10">
    <property type="entry name" value="Aspartate Aminotransferase, domain 1"/>
    <property type="match status" value="1"/>
</dbReference>
<dbReference type="Pfam" id="PF00392">
    <property type="entry name" value="GntR"/>
    <property type="match status" value="1"/>
</dbReference>
<accession>A0ABT0IQ10</accession>
<dbReference type="Gene3D" id="1.10.10.10">
    <property type="entry name" value="Winged helix-like DNA-binding domain superfamily/Winged helix DNA-binding domain"/>
    <property type="match status" value="1"/>
</dbReference>
<evidence type="ECO:0000259" key="6">
    <source>
        <dbReference type="PROSITE" id="PS50949"/>
    </source>
</evidence>
<dbReference type="CDD" id="cd00609">
    <property type="entry name" value="AAT_like"/>
    <property type="match status" value="1"/>
</dbReference>
<evidence type="ECO:0000256" key="4">
    <source>
        <dbReference type="ARBA" id="ARBA00023125"/>
    </source>
</evidence>
<dbReference type="SUPFAM" id="SSF53383">
    <property type="entry name" value="PLP-dependent transferases"/>
    <property type="match status" value="1"/>
</dbReference>
<dbReference type="SUPFAM" id="SSF46785">
    <property type="entry name" value="Winged helix' DNA-binding domain"/>
    <property type="match status" value="1"/>
</dbReference>
<evidence type="ECO:0000256" key="3">
    <source>
        <dbReference type="ARBA" id="ARBA00023015"/>
    </source>
</evidence>
<evidence type="ECO:0000256" key="2">
    <source>
        <dbReference type="ARBA" id="ARBA00022898"/>
    </source>
</evidence>
<dbReference type="GO" id="GO:0008483">
    <property type="term" value="F:transaminase activity"/>
    <property type="evidence" value="ECO:0007669"/>
    <property type="project" value="UniProtKB-KW"/>
</dbReference>
<feature type="domain" description="HTH gntR-type" evidence="6">
    <location>
        <begin position="16"/>
        <end position="84"/>
    </location>
</feature>
<dbReference type="InterPro" id="IPR015424">
    <property type="entry name" value="PyrdxlP-dep_Trfase"/>
</dbReference>
<evidence type="ECO:0000313" key="8">
    <source>
        <dbReference type="Proteomes" id="UP001202827"/>
    </source>
</evidence>
<evidence type="ECO:0000256" key="1">
    <source>
        <dbReference type="ARBA" id="ARBA00005384"/>
    </source>
</evidence>
<dbReference type="PANTHER" id="PTHR46577">
    <property type="entry name" value="HTH-TYPE TRANSCRIPTIONAL REGULATORY PROTEIN GABR"/>
    <property type="match status" value="1"/>
</dbReference>
<dbReference type="RefSeq" id="WP_248682644.1">
    <property type="nucleotide sequence ID" value="NZ_JALPRY010000008.1"/>
</dbReference>
<dbReference type="Proteomes" id="UP001202827">
    <property type="component" value="Unassembled WGS sequence"/>
</dbReference>
<dbReference type="InterPro" id="IPR000524">
    <property type="entry name" value="Tscrpt_reg_HTH_GntR"/>
</dbReference>
<dbReference type="InterPro" id="IPR015421">
    <property type="entry name" value="PyrdxlP-dep_Trfase_major"/>
</dbReference>
<keyword evidence="5" id="KW-0804">Transcription</keyword>
<dbReference type="Gene3D" id="3.40.640.10">
    <property type="entry name" value="Type I PLP-dependent aspartate aminotransferase-like (Major domain)"/>
    <property type="match status" value="1"/>
</dbReference>
<dbReference type="SMART" id="SM00345">
    <property type="entry name" value="HTH_GNTR"/>
    <property type="match status" value="1"/>
</dbReference>
<organism evidence="7 8">
    <name type="scientific">Neorhizobium turbinariae</name>
    <dbReference type="NCBI Taxonomy" id="2937795"/>
    <lineage>
        <taxon>Bacteria</taxon>
        <taxon>Pseudomonadati</taxon>
        <taxon>Pseudomonadota</taxon>
        <taxon>Alphaproteobacteria</taxon>
        <taxon>Hyphomicrobiales</taxon>
        <taxon>Rhizobiaceae</taxon>
        <taxon>Rhizobium/Agrobacterium group</taxon>
        <taxon>Neorhizobium</taxon>
    </lineage>
</organism>
<comment type="caution">
    <text evidence="7">The sequence shown here is derived from an EMBL/GenBank/DDBJ whole genome shotgun (WGS) entry which is preliminary data.</text>
</comment>
<keyword evidence="7" id="KW-0808">Transferase</keyword>
<dbReference type="PROSITE" id="PS50949">
    <property type="entry name" value="HTH_GNTR"/>
    <property type="match status" value="1"/>
</dbReference>
<protein>
    <submittedName>
        <fullName evidence="7">PLP-dependent aminotransferase family protein</fullName>
    </submittedName>
</protein>
<comment type="similarity">
    <text evidence="1">In the C-terminal section; belongs to the class-I pyridoxal-phosphate-dependent aminotransferase family.</text>
</comment>
<dbReference type="InterPro" id="IPR051446">
    <property type="entry name" value="HTH_trans_reg/aminotransferase"/>
</dbReference>
<evidence type="ECO:0000256" key="5">
    <source>
        <dbReference type="ARBA" id="ARBA00023163"/>
    </source>
</evidence>
<dbReference type="InterPro" id="IPR004839">
    <property type="entry name" value="Aminotransferase_I/II_large"/>
</dbReference>
<evidence type="ECO:0000313" key="7">
    <source>
        <dbReference type="EMBL" id="MCK8779966.1"/>
    </source>
</evidence>
<reference evidence="7 8" key="1">
    <citation type="submission" date="2022-04" db="EMBL/GenBank/DDBJ databases">
        <title>Rhizobium coralii sp. nov., isolated from coral Turbinaria peltata.</title>
        <authorList>
            <person name="Sun H."/>
        </authorList>
    </citation>
    <scope>NUCLEOTIDE SEQUENCE [LARGE SCALE GENOMIC DNA]</scope>
    <source>
        <strain evidence="7 8">NTR19</strain>
    </source>
</reference>
<dbReference type="Pfam" id="PF00155">
    <property type="entry name" value="Aminotran_1_2"/>
    <property type="match status" value="1"/>
</dbReference>
<dbReference type="InterPro" id="IPR036390">
    <property type="entry name" value="WH_DNA-bd_sf"/>
</dbReference>
<dbReference type="CDD" id="cd07377">
    <property type="entry name" value="WHTH_GntR"/>
    <property type="match status" value="1"/>
</dbReference>
<name>A0ABT0IQ10_9HYPH</name>
<dbReference type="EMBL" id="JALPRY010000008">
    <property type="protein sequence ID" value="MCK8779966.1"/>
    <property type="molecule type" value="Genomic_DNA"/>
</dbReference>
<dbReference type="InterPro" id="IPR036388">
    <property type="entry name" value="WH-like_DNA-bd_sf"/>
</dbReference>
<proteinExistence type="inferred from homology"/>
<dbReference type="PANTHER" id="PTHR46577:SF1">
    <property type="entry name" value="HTH-TYPE TRANSCRIPTIONAL REGULATORY PROTEIN GABR"/>
    <property type="match status" value="1"/>
</dbReference>
<keyword evidence="8" id="KW-1185">Reference proteome</keyword>
<keyword evidence="7" id="KW-0032">Aminotransferase</keyword>
<keyword evidence="4" id="KW-0238">DNA-binding</keyword>
<sequence length="446" mass="48292">MSDAFTSSWFAEKISDRSIRGIASETRALIRAGVLPVGAKLPPIRDLAFMLGVSPATISEAWSELRRQKIITGRGRNGTRVSGDSLTAKPERLASSGNYGAGVLDLTMAVPDQMLLPRLDQALVYGASVSDLNSYERSRILPELEVQVRQSWPYDAEAFLATNGGYNAVYTLIHALVPPGAAVAIEEPTGMRLLDILEDHGAKILPVQCDEHGPKPEALRQALREKPVAFLFQPGLHSVTGQTVSAERFQELADELRHSDVMIVEDDGVGAICAEPRRSLGTEFPDRLIHILSYSKTLGPDLRLAVLSSTRAIIDQIQSYRSFSSGWTSRILQGAAAWMLRDPHVAEQLEKARAIYKGRRDSLTDALHAGGLEVPQGSGLCAWVPVASEQFALVTLAARGIAVQPGAKFALQPYNHLRVSTSTLTDRCEEVADALALAADPGDFGH</sequence>
<dbReference type="InterPro" id="IPR015422">
    <property type="entry name" value="PyrdxlP-dep_Trfase_small"/>
</dbReference>